<evidence type="ECO:0000256" key="3">
    <source>
        <dbReference type="ARBA" id="ARBA00022723"/>
    </source>
</evidence>
<dbReference type="Proteomes" id="UP000268084">
    <property type="component" value="Chromosome"/>
</dbReference>
<reference evidence="8 9" key="1">
    <citation type="submission" date="2018-11" db="EMBL/GenBank/DDBJ databases">
        <authorList>
            <person name="Da X."/>
        </authorList>
    </citation>
    <scope>NUCLEOTIDE SEQUENCE [LARGE SCALE GENOMIC DNA]</scope>
    <source>
        <strain evidence="8 9">S14-144</strain>
    </source>
</reference>
<gene>
    <name evidence="8" type="ORF">EH165_11890</name>
</gene>
<dbReference type="Gene3D" id="3.40.718.10">
    <property type="entry name" value="Isopropylmalate Dehydrogenase"/>
    <property type="match status" value="1"/>
</dbReference>
<dbReference type="AlphaFoldDB" id="A0A3G8ZNA8"/>
<evidence type="ECO:0000313" key="9">
    <source>
        <dbReference type="Proteomes" id="UP000268084"/>
    </source>
</evidence>
<feature type="domain" description="Isopropylmalate dehydrogenase-like" evidence="7">
    <location>
        <begin position="5"/>
        <end position="346"/>
    </location>
</feature>
<keyword evidence="3" id="KW-0479">Metal-binding</keyword>
<dbReference type="PANTHER" id="PTHR43275">
    <property type="entry name" value="D-MALATE DEHYDROGENASE [DECARBOXYLATING]"/>
    <property type="match status" value="1"/>
</dbReference>
<dbReference type="GO" id="GO:0051287">
    <property type="term" value="F:NAD binding"/>
    <property type="evidence" value="ECO:0007669"/>
    <property type="project" value="InterPro"/>
</dbReference>
<dbReference type="GO" id="GO:0003862">
    <property type="term" value="F:3-isopropylmalate dehydrogenase activity"/>
    <property type="evidence" value="ECO:0007669"/>
    <property type="project" value="UniProtKB-EC"/>
</dbReference>
<evidence type="ECO:0000256" key="1">
    <source>
        <dbReference type="ARBA" id="ARBA00001936"/>
    </source>
</evidence>
<dbReference type="InterPro" id="IPR019818">
    <property type="entry name" value="IsoCit/isopropylmalate_DH_CS"/>
</dbReference>
<accession>A0A3G8ZNA8</accession>
<dbReference type="InterPro" id="IPR024084">
    <property type="entry name" value="IsoPropMal-DH-like_dom"/>
</dbReference>
<keyword evidence="6" id="KW-0464">Manganese</keyword>
<dbReference type="GO" id="GO:0000287">
    <property type="term" value="F:magnesium ion binding"/>
    <property type="evidence" value="ECO:0007669"/>
    <property type="project" value="InterPro"/>
</dbReference>
<evidence type="ECO:0000256" key="2">
    <source>
        <dbReference type="ARBA" id="ARBA00001946"/>
    </source>
</evidence>
<evidence type="ECO:0000256" key="6">
    <source>
        <dbReference type="ARBA" id="ARBA00023211"/>
    </source>
</evidence>
<evidence type="ECO:0000256" key="5">
    <source>
        <dbReference type="ARBA" id="ARBA00023027"/>
    </source>
</evidence>
<dbReference type="NCBIfam" id="NF002898">
    <property type="entry name" value="PRK03437.1"/>
    <property type="match status" value="1"/>
</dbReference>
<dbReference type="Pfam" id="PF00180">
    <property type="entry name" value="Iso_dh"/>
    <property type="match status" value="1"/>
</dbReference>
<dbReference type="PANTHER" id="PTHR43275:SF1">
    <property type="entry name" value="D-MALATE DEHYDROGENASE [DECARBOXYLATING]"/>
    <property type="match status" value="1"/>
</dbReference>
<dbReference type="InterPro" id="IPR050501">
    <property type="entry name" value="ICDH/IPMDH"/>
</dbReference>
<dbReference type="OrthoDB" id="5289857at2"/>
<sequence length="387" mass="40784">MTVYDLAILRGDGIGGEVTDQALKAIDAAGNRFGFQTRQTDYALGANHYLATGVVIDDDIIAELGRHQAIVFGAMGDPRVAPGVLERGLILRLRSAFRQAVNLRPVRLYPGVPTPIRDLTPERCDMVVIRENMEGMYVSGGSTLYAGTKNAVALQESINTAPTITNVVDYAFRLATHRRNRLTLCHKKNVLVHAGELWQSIVDEVGANYPDVTVDYVHADAMCQHMPMNPERFDVIVTDNLFGDIISDLGAMIQGGLGVAASGNLNIDGSAPSMFEPVHGSAPDIAGRGWANPAAAVLSAALCLASLGEGQAALALEAAAASVLAELPALAGAEMGASTDELGDRMAQRITDTALATDGAQGPSIMTAMAAVSKDPRQALDAPDLRV</sequence>
<dbReference type="RefSeq" id="WP_124799635.1">
    <property type="nucleotide sequence ID" value="NZ_CP034170.1"/>
</dbReference>
<evidence type="ECO:0000256" key="4">
    <source>
        <dbReference type="ARBA" id="ARBA00023002"/>
    </source>
</evidence>
<comment type="cofactor">
    <cofactor evidence="1">
        <name>Mn(2+)</name>
        <dbReference type="ChEBI" id="CHEBI:29035"/>
    </cofactor>
</comment>
<evidence type="ECO:0000259" key="7">
    <source>
        <dbReference type="SMART" id="SM01329"/>
    </source>
</evidence>
<organism evidence="8 9">
    <name type="scientific">Nakamurella antarctica</name>
    <dbReference type="NCBI Taxonomy" id="1902245"/>
    <lineage>
        <taxon>Bacteria</taxon>
        <taxon>Bacillati</taxon>
        <taxon>Actinomycetota</taxon>
        <taxon>Actinomycetes</taxon>
        <taxon>Nakamurellales</taxon>
        <taxon>Nakamurellaceae</taxon>
        <taxon>Nakamurella</taxon>
    </lineage>
</organism>
<name>A0A3G8ZNA8_9ACTN</name>
<dbReference type="EMBL" id="CP034170">
    <property type="protein sequence ID" value="AZI58730.1"/>
    <property type="molecule type" value="Genomic_DNA"/>
</dbReference>
<protein>
    <submittedName>
        <fullName evidence="8">3-isopropylmalate dehydrogenase</fullName>
        <ecNumber evidence="8">1.1.1.85</ecNumber>
    </submittedName>
</protein>
<reference evidence="8 9" key="2">
    <citation type="submission" date="2018-12" db="EMBL/GenBank/DDBJ databases">
        <title>Nakamurella antarcticus sp. nov., isolated from Antarctica South Shetland Islands soil.</title>
        <authorList>
            <person name="Peng F."/>
        </authorList>
    </citation>
    <scope>NUCLEOTIDE SEQUENCE [LARGE SCALE GENOMIC DNA]</scope>
    <source>
        <strain evidence="8 9">S14-144</strain>
    </source>
</reference>
<dbReference type="SUPFAM" id="SSF53659">
    <property type="entry name" value="Isocitrate/Isopropylmalate dehydrogenase-like"/>
    <property type="match status" value="1"/>
</dbReference>
<proteinExistence type="predicted"/>
<dbReference type="EC" id="1.1.1.85" evidence="8"/>
<dbReference type="SMART" id="SM01329">
    <property type="entry name" value="Iso_dh"/>
    <property type="match status" value="1"/>
</dbReference>
<keyword evidence="5" id="KW-0520">NAD</keyword>
<keyword evidence="9" id="KW-1185">Reference proteome</keyword>
<keyword evidence="4 8" id="KW-0560">Oxidoreductase</keyword>
<comment type="cofactor">
    <cofactor evidence="2">
        <name>Mg(2+)</name>
        <dbReference type="ChEBI" id="CHEBI:18420"/>
    </cofactor>
</comment>
<dbReference type="PROSITE" id="PS00470">
    <property type="entry name" value="IDH_IMDH"/>
    <property type="match status" value="1"/>
</dbReference>
<dbReference type="KEGG" id="nak:EH165_11890"/>
<evidence type="ECO:0000313" key="8">
    <source>
        <dbReference type="EMBL" id="AZI58730.1"/>
    </source>
</evidence>